<gene>
    <name evidence="6" type="ORF">HYH02_004767</name>
</gene>
<dbReference type="SUPFAM" id="SSF57850">
    <property type="entry name" value="RING/U-box"/>
    <property type="match status" value="1"/>
</dbReference>
<feature type="compositionally biased region" description="Low complexity" evidence="4">
    <location>
        <begin position="702"/>
        <end position="718"/>
    </location>
</feature>
<feature type="compositionally biased region" description="Low complexity" evidence="4">
    <location>
        <begin position="299"/>
        <end position="314"/>
    </location>
</feature>
<feature type="region of interest" description="Disordered" evidence="4">
    <location>
        <begin position="648"/>
        <end position="727"/>
    </location>
</feature>
<evidence type="ECO:0000313" key="7">
    <source>
        <dbReference type="Proteomes" id="UP000613740"/>
    </source>
</evidence>
<feature type="compositionally biased region" description="Low complexity" evidence="4">
    <location>
        <begin position="31"/>
        <end position="43"/>
    </location>
</feature>
<sequence length="902" mass="92565">MKLRKKTALPLLDLESSSSGSEYGEAEEGEYGSTCPSDSASESTEWETDEEGEQPGVDQPATEQPAGTAGLLLPGDSEDEGAVGDVSDAVAVGPSAGSPFPQAQQPGPVIRSAVQPQPSPSSAFGRGGHSRTGSYTTAHPVCESHGTDAAFGPDESAGWDPSPAAKEAAASSGSEDEDEGGRAPSFNPFSLLTSSDDEEHEEEEDEAEEDEEDAEKWEEGDWGADAESEEDGEQAEDDGYGERTPRAAAAVTAGDQDADGGGAVVRSAQAQVPAASLRGPAVLSAALSAGLIADPAPAPEAGRGGAAAASAPAGQHRDPVTGALSAGGAGGLEVCAPEVDPRCGREQQHDADSAHGPAVGAPAAAVAGPHDGTGAGDTRGPSAPPSAATSPPADVQRLMQQLPCSHARAHTAAESGVVAQEQVGVLAAAAAAAAAGVQEEGSRGDPEAAECWVCYGGGRPAGCSLGSNAAGGGDAAAAGGDAEELVAPCRVCSGGVRYIHVRCFMQWLDSSWAVTCPNCRTLYDRSVLDAFTDSGSLRALWAAASPPSHDPRRPFPLHSMAHFCVGGSVEVAFHVGGLTAVQLLRRIKAMTDEWRLAGADGGLGLVRADGSRLELPSFEVTGLVLELGGAEEEDLDPWDRVYGGRVEDVEQLSDEADETWDPVPSRRSRGGSGPVGAYEGGDADSDMVDDFSRRPRSPPPGAARAHAGGSGSGSSSSSQRYNSLSRRTHTTISAELHRLTTAHMQLQRLQGMDRDIAAVAAAAVASGAAAHMRGAQQQEPQGAGQPLLAAAAVGTAGGLFGDLRVPWLTMLQPGDAAVSALVADWQRGGDVRAAPLPAPVRVDDDFARSAVERAAQRAEQRRRREEAMRQQRVLTQRHVAQQTRQYANGGGNRFAGGGRRRQ</sequence>
<feature type="compositionally biased region" description="Acidic residues" evidence="4">
    <location>
        <begin position="44"/>
        <end position="53"/>
    </location>
</feature>
<dbReference type="GO" id="GO:0008270">
    <property type="term" value="F:zinc ion binding"/>
    <property type="evidence" value="ECO:0007669"/>
    <property type="project" value="UniProtKB-KW"/>
</dbReference>
<organism evidence="6 7">
    <name type="scientific">Chlamydomonas schloesseri</name>
    <dbReference type="NCBI Taxonomy" id="2026947"/>
    <lineage>
        <taxon>Eukaryota</taxon>
        <taxon>Viridiplantae</taxon>
        <taxon>Chlorophyta</taxon>
        <taxon>core chlorophytes</taxon>
        <taxon>Chlorophyceae</taxon>
        <taxon>CS clade</taxon>
        <taxon>Chlamydomonadales</taxon>
        <taxon>Chlamydomonadaceae</taxon>
        <taxon>Chlamydomonas</taxon>
    </lineage>
</organism>
<feature type="compositionally biased region" description="Low complexity" evidence="4">
    <location>
        <begin position="354"/>
        <end position="370"/>
    </location>
</feature>
<evidence type="ECO:0000256" key="2">
    <source>
        <dbReference type="ARBA" id="ARBA00022771"/>
    </source>
</evidence>
<feature type="region of interest" description="Disordered" evidence="4">
    <location>
        <begin position="1"/>
        <end position="264"/>
    </location>
</feature>
<feature type="compositionally biased region" description="Low complexity" evidence="4">
    <location>
        <begin position="160"/>
        <end position="173"/>
    </location>
</feature>
<feature type="region of interest" description="Disordered" evidence="4">
    <location>
        <begin position="299"/>
        <end position="325"/>
    </location>
</feature>
<proteinExistence type="predicted"/>
<dbReference type="Gene3D" id="3.30.40.10">
    <property type="entry name" value="Zinc/RING finger domain, C3HC4 (zinc finger)"/>
    <property type="match status" value="1"/>
</dbReference>
<evidence type="ECO:0000313" key="6">
    <source>
        <dbReference type="EMBL" id="KAG2450256.1"/>
    </source>
</evidence>
<comment type="caution">
    <text evidence="6">The sequence shown here is derived from an EMBL/GenBank/DDBJ whole genome shotgun (WGS) entry which is preliminary data.</text>
</comment>
<dbReference type="OrthoDB" id="264354at2759"/>
<keyword evidence="1" id="KW-0479">Metal-binding</keyword>
<evidence type="ECO:0000259" key="5">
    <source>
        <dbReference type="SMART" id="SM00744"/>
    </source>
</evidence>
<feature type="domain" description="RING-CH-type" evidence="5">
    <location>
        <begin position="450"/>
        <end position="520"/>
    </location>
</feature>
<dbReference type="EMBL" id="JAEHOD010000011">
    <property type="protein sequence ID" value="KAG2450256.1"/>
    <property type="molecule type" value="Genomic_DNA"/>
</dbReference>
<feature type="compositionally biased region" description="Acidic residues" evidence="4">
    <location>
        <begin position="195"/>
        <end position="239"/>
    </location>
</feature>
<name>A0A835WNQ0_9CHLO</name>
<dbReference type="InterPro" id="IPR013083">
    <property type="entry name" value="Znf_RING/FYVE/PHD"/>
</dbReference>
<keyword evidence="2" id="KW-0863">Zinc-finger</keyword>
<keyword evidence="7" id="KW-1185">Reference proteome</keyword>
<dbReference type="AlphaFoldDB" id="A0A835WNQ0"/>
<feature type="compositionally biased region" description="Basic and acidic residues" evidence="4">
    <location>
        <begin position="855"/>
        <end position="869"/>
    </location>
</feature>
<feature type="region of interest" description="Disordered" evidence="4">
    <location>
        <begin position="855"/>
        <end position="902"/>
    </location>
</feature>
<evidence type="ECO:0000256" key="1">
    <source>
        <dbReference type="ARBA" id="ARBA00022723"/>
    </source>
</evidence>
<protein>
    <recommendedName>
        <fullName evidence="5">RING-CH-type domain-containing protein</fullName>
    </recommendedName>
</protein>
<feature type="compositionally biased region" description="Gly residues" evidence="4">
    <location>
        <begin position="888"/>
        <end position="902"/>
    </location>
</feature>
<dbReference type="Pfam" id="PF12906">
    <property type="entry name" value="RINGv"/>
    <property type="match status" value="1"/>
</dbReference>
<feature type="compositionally biased region" description="Basic and acidic residues" evidence="4">
    <location>
        <begin position="342"/>
        <end position="353"/>
    </location>
</feature>
<evidence type="ECO:0000256" key="3">
    <source>
        <dbReference type="ARBA" id="ARBA00022833"/>
    </source>
</evidence>
<feature type="compositionally biased region" description="Acidic residues" evidence="4">
    <location>
        <begin position="649"/>
        <end position="660"/>
    </location>
</feature>
<feature type="compositionally biased region" description="Low complexity" evidence="4">
    <location>
        <begin position="83"/>
        <end position="93"/>
    </location>
</feature>
<evidence type="ECO:0000256" key="4">
    <source>
        <dbReference type="SAM" id="MobiDB-lite"/>
    </source>
</evidence>
<feature type="region of interest" description="Disordered" evidence="4">
    <location>
        <begin position="342"/>
        <end position="394"/>
    </location>
</feature>
<dbReference type="Proteomes" id="UP000613740">
    <property type="component" value="Unassembled WGS sequence"/>
</dbReference>
<accession>A0A835WNQ0</accession>
<dbReference type="SMART" id="SM00744">
    <property type="entry name" value="RINGv"/>
    <property type="match status" value="1"/>
</dbReference>
<dbReference type="InterPro" id="IPR011016">
    <property type="entry name" value="Znf_RING-CH"/>
</dbReference>
<reference evidence="6" key="1">
    <citation type="journal article" date="2020" name="bioRxiv">
        <title>Comparative genomics of Chlamydomonas.</title>
        <authorList>
            <person name="Craig R.J."/>
            <person name="Hasan A.R."/>
            <person name="Ness R.W."/>
            <person name="Keightley P.D."/>
        </authorList>
    </citation>
    <scope>NUCLEOTIDE SEQUENCE</scope>
    <source>
        <strain evidence="6">CCAP 11/173</strain>
    </source>
</reference>
<keyword evidence="3" id="KW-0862">Zinc</keyword>